<proteinExistence type="predicted"/>
<feature type="domain" description="DUF2357" evidence="1">
    <location>
        <begin position="125"/>
        <end position="371"/>
    </location>
</feature>
<dbReference type="STRING" id="523791.Kkor_1705"/>
<dbReference type="RefSeq" id="WP_015780723.1">
    <property type="nucleotide sequence ID" value="NC_013166.1"/>
</dbReference>
<dbReference type="InterPro" id="IPR007505">
    <property type="entry name" value="PDDEXK_7"/>
</dbReference>
<dbReference type="KEGG" id="kko:Kkor_1705"/>
<dbReference type="Pfam" id="PF09823">
    <property type="entry name" value="DUF2357"/>
    <property type="match status" value="1"/>
</dbReference>
<organism evidence="2 3">
    <name type="scientific">Kangiella koreensis (strain DSM 16069 / JCM 12317 / KCTC 12182 / SW-125)</name>
    <dbReference type="NCBI Taxonomy" id="523791"/>
    <lineage>
        <taxon>Bacteria</taxon>
        <taxon>Pseudomonadati</taxon>
        <taxon>Pseudomonadota</taxon>
        <taxon>Gammaproteobacteria</taxon>
        <taxon>Kangiellales</taxon>
        <taxon>Kangiellaceae</taxon>
        <taxon>Kangiella</taxon>
    </lineage>
</organism>
<dbReference type="AlphaFoldDB" id="C7RCX5"/>
<dbReference type="Pfam" id="PF04411">
    <property type="entry name" value="PDDEXK_7"/>
    <property type="match status" value="1"/>
</dbReference>
<dbReference type="InterPro" id="IPR018633">
    <property type="entry name" value="DUF2357"/>
</dbReference>
<name>C7RCX5_KANKD</name>
<gene>
    <name evidence="2" type="ordered locus">Kkor_1705</name>
</gene>
<dbReference type="Proteomes" id="UP000001231">
    <property type="component" value="Chromosome"/>
</dbReference>
<accession>C7RCX5</accession>
<sequence length="790" mass="91111">MPDLIRLETKDWELTVWCSDIIRRQRALNNTLARRGMDVIPTSTLKLEQSVQVKSLSVIDNDLNINDDESLNSIPLPQALFFENCQYQFEWVFKNKVDQAKLIHKLKAINNSFRFSNRNNIHVLTGTINTGNDLGCFGLPFCYEVNGQSYKQTVSFEVLPVKMDLHTDLEGMYRAIDSNYPLWRFSLANKTQQNVSKGEGRGYFPLLWLAYFEELREKMMAGLKVITNVPHSRLQTISHKVKADRLKGRLSHKIVEQIKQDHAQGLYQKRYQQNRKQLSVDTPENRFIKMVVKTTKNRLDDFYSKLTLNNLKSDQPVISDAFLETLKAWSLPLKKIQSQSFLSDVDDFSGLTKESLVLQQKTGYSTVYRVWQELKFYLDAFAGQSSVSIKSVAEIYEVWCFLELRRILVDELGFEESAKRKAQLQLKDFEYDLKDGLGGAFEFVRDDSIEVRLAHEPVFKVNTKPIRTWQVPQKPDILLEVTFPDGRQFIWLFDAKYRIKPDRESDDGLVDYDEDAFADQLVPEDAINQMHRYRDALIHINKDNSAQKSRPVCGAFALYPGCVANGQTENPYKEAIKEIGIGAFPLLPSANGDGSKWLAEFLINQIGKPMDYDAYQHSDTLYVQDSMRIPSYGMKQVLYPDLVLTLALGPGRSKEYKQQYEDGTARWYHIPKNVFEGQLGNHVVKEVAYLAIGTISPGQSTRTIKRVWKVRSVDIKQRCDITKEQAGKASNSEKLYYLFELGECLTLSEEVQGMPTRQFRSAMKLTRLDAIYQNRHFSYLPNIYTEIIRT</sequence>
<keyword evidence="3" id="KW-1185">Reference proteome</keyword>
<dbReference type="eggNOG" id="COG1700">
    <property type="taxonomic scope" value="Bacteria"/>
</dbReference>
<reference evidence="2 3" key="1">
    <citation type="journal article" date="2009" name="Stand. Genomic Sci.">
        <title>Complete genome sequence of Kangiella koreensis type strain (SW-125).</title>
        <authorList>
            <person name="Han C."/>
            <person name="Sikorski J."/>
            <person name="Lapidus A."/>
            <person name="Nolan M."/>
            <person name="Glavina Del Rio T."/>
            <person name="Tice H."/>
            <person name="Cheng J.F."/>
            <person name="Lucas S."/>
            <person name="Chen F."/>
            <person name="Copeland A."/>
            <person name="Ivanova N."/>
            <person name="Mavromatis K."/>
            <person name="Ovchinnikova G."/>
            <person name="Pati A."/>
            <person name="Bruce D."/>
            <person name="Goodwin L."/>
            <person name="Pitluck S."/>
            <person name="Chen A."/>
            <person name="Palaniappan K."/>
            <person name="Land M."/>
            <person name="Hauser L."/>
            <person name="Chang Y.J."/>
            <person name="Jeffries C.D."/>
            <person name="Chain P."/>
            <person name="Saunders E."/>
            <person name="Brettin T."/>
            <person name="Goker M."/>
            <person name="Tindall B.J."/>
            <person name="Bristow J."/>
            <person name="Eisen J.A."/>
            <person name="Markowitz V."/>
            <person name="Hugenholtz P."/>
            <person name="Kyrpides N.C."/>
            <person name="Klenk H.P."/>
            <person name="Detter J.C."/>
        </authorList>
    </citation>
    <scope>NUCLEOTIDE SEQUENCE [LARGE SCALE GENOMIC DNA]</scope>
    <source>
        <strain evidence="3">DSM 16069 / KCTC 12182 / SW-125</strain>
    </source>
</reference>
<dbReference type="InParanoid" id="C7RCX5"/>
<evidence type="ECO:0000259" key="1">
    <source>
        <dbReference type="Pfam" id="PF09823"/>
    </source>
</evidence>
<dbReference type="OrthoDB" id="32195at2"/>
<evidence type="ECO:0000313" key="2">
    <source>
        <dbReference type="EMBL" id="ACV27117.1"/>
    </source>
</evidence>
<evidence type="ECO:0000313" key="3">
    <source>
        <dbReference type="Proteomes" id="UP000001231"/>
    </source>
</evidence>
<protein>
    <recommendedName>
        <fullName evidence="1">DUF2357 domain-containing protein</fullName>
    </recommendedName>
</protein>
<dbReference type="HOGENOM" id="CLU_019820_0_0_6"/>
<dbReference type="EMBL" id="CP001707">
    <property type="protein sequence ID" value="ACV27117.1"/>
    <property type="molecule type" value="Genomic_DNA"/>
</dbReference>